<name>A0A1J7BCF7_9ACTN</name>
<evidence type="ECO:0008006" key="4">
    <source>
        <dbReference type="Google" id="ProtNLM"/>
    </source>
</evidence>
<keyword evidence="1" id="KW-1133">Transmembrane helix</keyword>
<dbReference type="STRING" id="1428644.BIV57_16650"/>
<dbReference type="RefSeq" id="WP_071657673.1">
    <property type="nucleotide sequence ID" value="NZ_MLCF01000099.1"/>
</dbReference>
<organism evidence="2 3">
    <name type="scientific">Mangrovactinospora gilvigrisea</name>
    <dbReference type="NCBI Taxonomy" id="1428644"/>
    <lineage>
        <taxon>Bacteria</taxon>
        <taxon>Bacillati</taxon>
        <taxon>Actinomycetota</taxon>
        <taxon>Actinomycetes</taxon>
        <taxon>Kitasatosporales</taxon>
        <taxon>Streptomycetaceae</taxon>
        <taxon>Mangrovactinospora</taxon>
    </lineage>
</organism>
<dbReference type="EMBL" id="MLCF01000099">
    <property type="protein sequence ID" value="OIV36355.1"/>
    <property type="molecule type" value="Genomic_DNA"/>
</dbReference>
<gene>
    <name evidence="2" type="ORF">BIV57_16650</name>
</gene>
<evidence type="ECO:0000256" key="1">
    <source>
        <dbReference type="SAM" id="Phobius"/>
    </source>
</evidence>
<protein>
    <recommendedName>
        <fullName evidence="4">PH domain-containing protein</fullName>
    </recommendedName>
</protein>
<evidence type="ECO:0000313" key="3">
    <source>
        <dbReference type="Proteomes" id="UP000243342"/>
    </source>
</evidence>
<comment type="caution">
    <text evidence="2">The sequence shown here is derived from an EMBL/GenBank/DDBJ whole genome shotgun (WGS) entry which is preliminary data.</text>
</comment>
<dbReference type="Proteomes" id="UP000243342">
    <property type="component" value="Unassembled WGS sequence"/>
</dbReference>
<keyword evidence="1" id="KW-0812">Transmembrane</keyword>
<proteinExistence type="predicted"/>
<accession>A0A1J7BCF7</accession>
<dbReference type="AlphaFoldDB" id="A0A1J7BCF7"/>
<reference evidence="2 3" key="1">
    <citation type="submission" date="2016-10" db="EMBL/GenBank/DDBJ databases">
        <title>Genome sequence of Streptomyces gilvigriseus MUSC 26.</title>
        <authorList>
            <person name="Lee L.-H."/>
            <person name="Ser H.-L."/>
        </authorList>
    </citation>
    <scope>NUCLEOTIDE SEQUENCE [LARGE SCALE GENOMIC DNA]</scope>
    <source>
        <strain evidence="2 3">MUSC 26</strain>
    </source>
</reference>
<feature type="transmembrane region" description="Helical" evidence="1">
    <location>
        <begin position="53"/>
        <end position="74"/>
    </location>
</feature>
<feature type="transmembrane region" description="Helical" evidence="1">
    <location>
        <begin position="86"/>
        <end position="110"/>
    </location>
</feature>
<keyword evidence="1" id="KW-0472">Membrane</keyword>
<evidence type="ECO:0000313" key="2">
    <source>
        <dbReference type="EMBL" id="OIV36355.1"/>
    </source>
</evidence>
<sequence>MADATGTGTGTGTAGAGAAAAAAVPERVSAAAAQAALGRAVDARREITTGQSLVVGVLFAGGGWGLLALIAAYADDVSPFGWVHSILHVVAFGLFFFGFYGAVLAVRGLLVGNRVHYLYEGGLVNRRRSSVRVVRWAEAESLTPVHDTRQGEEGKLRGYRLRGRGGVEIPIPLQIKDGRDAFVDRIVASLRQAGCTRIG</sequence>
<dbReference type="OrthoDB" id="9797456at2"/>
<keyword evidence="3" id="KW-1185">Reference proteome</keyword>